<dbReference type="RefSeq" id="WP_179487976.1">
    <property type="nucleotide sequence ID" value="NZ_JACCBV010000001.1"/>
</dbReference>
<keyword evidence="3" id="KW-1185">Reference proteome</keyword>
<dbReference type="Proteomes" id="UP000576969">
    <property type="component" value="Unassembled WGS sequence"/>
</dbReference>
<evidence type="ECO:0000259" key="1">
    <source>
        <dbReference type="Pfam" id="PF12697"/>
    </source>
</evidence>
<sequence>MTDTVFLPGLTQDEHAFDLVGLPGRTAVYPGHGERPPEPITMAQIADEIAVTLTEPVDIVGVALGGIVGQYLLIRHPDLVRSAVLANTPSGFSDPATVVARADDVLRTGVLPGSDELVGRWFRPETIAADGPGVRYIRERIATITPEGFAFMQRAMAGTDTGDQLPEVVVPVTLVQATDDVVGPGSVARIGRLLRNSRMVETPGSHMVHLDNPDGFRDVIVGHRRWVEGGEG</sequence>
<dbReference type="GO" id="GO:0003824">
    <property type="term" value="F:catalytic activity"/>
    <property type="evidence" value="ECO:0007669"/>
    <property type="project" value="UniProtKB-ARBA"/>
</dbReference>
<dbReference type="Gene3D" id="3.40.50.1820">
    <property type="entry name" value="alpha/beta hydrolase"/>
    <property type="match status" value="1"/>
</dbReference>
<accession>A0A7Y9GM40</accession>
<protein>
    <submittedName>
        <fullName evidence="2">Pimeloyl-ACP methyl ester carboxylesterase</fullName>
    </submittedName>
</protein>
<dbReference type="EMBL" id="JACCBV010000001">
    <property type="protein sequence ID" value="NYE18957.1"/>
    <property type="molecule type" value="Genomic_DNA"/>
</dbReference>
<evidence type="ECO:0000313" key="2">
    <source>
        <dbReference type="EMBL" id="NYE18957.1"/>
    </source>
</evidence>
<name>A0A7Y9GM40_9MICO</name>
<dbReference type="AlphaFoldDB" id="A0A7Y9GM40"/>
<proteinExistence type="predicted"/>
<dbReference type="InterPro" id="IPR029058">
    <property type="entry name" value="AB_hydrolase_fold"/>
</dbReference>
<comment type="caution">
    <text evidence="2">The sequence shown here is derived from an EMBL/GenBank/DDBJ whole genome shotgun (WGS) entry which is preliminary data.</text>
</comment>
<evidence type="ECO:0000313" key="3">
    <source>
        <dbReference type="Proteomes" id="UP000576969"/>
    </source>
</evidence>
<gene>
    <name evidence="2" type="ORF">BJ991_000985</name>
</gene>
<dbReference type="InterPro" id="IPR000073">
    <property type="entry name" value="AB_hydrolase_1"/>
</dbReference>
<reference evidence="2 3" key="1">
    <citation type="submission" date="2020-07" db="EMBL/GenBank/DDBJ databases">
        <title>Sequencing the genomes of 1000 actinobacteria strains.</title>
        <authorList>
            <person name="Klenk H.-P."/>
        </authorList>
    </citation>
    <scope>NUCLEOTIDE SEQUENCE [LARGE SCALE GENOMIC DNA]</scope>
    <source>
        <strain evidence="2 3">DSM 24662</strain>
    </source>
</reference>
<dbReference type="SUPFAM" id="SSF53474">
    <property type="entry name" value="alpha/beta-Hydrolases"/>
    <property type="match status" value="1"/>
</dbReference>
<organism evidence="2 3">
    <name type="scientific">Microbacterium immunditiarum</name>
    <dbReference type="NCBI Taxonomy" id="337480"/>
    <lineage>
        <taxon>Bacteria</taxon>
        <taxon>Bacillati</taxon>
        <taxon>Actinomycetota</taxon>
        <taxon>Actinomycetes</taxon>
        <taxon>Micrococcales</taxon>
        <taxon>Microbacteriaceae</taxon>
        <taxon>Microbacterium</taxon>
    </lineage>
</organism>
<feature type="domain" description="AB hydrolase-1" evidence="1">
    <location>
        <begin position="5"/>
        <end position="218"/>
    </location>
</feature>
<dbReference type="Pfam" id="PF12697">
    <property type="entry name" value="Abhydrolase_6"/>
    <property type="match status" value="1"/>
</dbReference>